<dbReference type="AlphaFoldDB" id="A0AAV3XPT5"/>
<reference evidence="4" key="1">
    <citation type="submission" date="2019-10" db="EMBL/GenBank/DDBJ databases">
        <title>Draft genome sequece of Microseira wollei NIES-4236.</title>
        <authorList>
            <person name="Yamaguchi H."/>
            <person name="Suzuki S."/>
            <person name="Kawachi M."/>
        </authorList>
    </citation>
    <scope>NUCLEOTIDE SEQUENCE</scope>
    <source>
        <strain evidence="4">NIES-4236</strain>
    </source>
</reference>
<dbReference type="EMBL" id="BLAY01000241">
    <property type="protein sequence ID" value="GET43663.1"/>
    <property type="molecule type" value="Genomic_DNA"/>
</dbReference>
<evidence type="ECO:0000256" key="2">
    <source>
        <dbReference type="ARBA" id="ARBA00023315"/>
    </source>
</evidence>
<dbReference type="PANTHER" id="PTHR10545">
    <property type="entry name" value="DIAMINE N-ACETYLTRANSFERASE"/>
    <property type="match status" value="1"/>
</dbReference>
<dbReference type="PROSITE" id="PS51186">
    <property type="entry name" value="GNAT"/>
    <property type="match status" value="1"/>
</dbReference>
<evidence type="ECO:0000259" key="3">
    <source>
        <dbReference type="PROSITE" id="PS51186"/>
    </source>
</evidence>
<dbReference type="InterPro" id="IPR000182">
    <property type="entry name" value="GNAT_dom"/>
</dbReference>
<dbReference type="PANTHER" id="PTHR10545:SF29">
    <property type="entry name" value="GH14572P-RELATED"/>
    <property type="match status" value="1"/>
</dbReference>
<comment type="caution">
    <text evidence="4">The sequence shown here is derived from an EMBL/GenBank/DDBJ whole genome shotgun (WGS) entry which is preliminary data.</text>
</comment>
<protein>
    <submittedName>
        <fullName evidence="4">Acetyltransferase</fullName>
    </submittedName>
</protein>
<dbReference type="InterPro" id="IPR016181">
    <property type="entry name" value="Acyl_CoA_acyltransferase"/>
</dbReference>
<dbReference type="Gene3D" id="3.40.630.30">
    <property type="match status" value="1"/>
</dbReference>
<feature type="domain" description="N-acetyltransferase" evidence="3">
    <location>
        <begin position="1"/>
        <end position="144"/>
    </location>
</feature>
<dbReference type="CDD" id="cd04301">
    <property type="entry name" value="NAT_SF"/>
    <property type="match status" value="1"/>
</dbReference>
<dbReference type="RefSeq" id="WP_226592706.1">
    <property type="nucleotide sequence ID" value="NZ_BLAY01000241.1"/>
</dbReference>
<evidence type="ECO:0000256" key="1">
    <source>
        <dbReference type="ARBA" id="ARBA00022679"/>
    </source>
</evidence>
<dbReference type="InterPro" id="IPR051016">
    <property type="entry name" value="Diverse_Substrate_AcTransf"/>
</dbReference>
<keyword evidence="2" id="KW-0012">Acyltransferase</keyword>
<dbReference type="SUPFAM" id="SSF55729">
    <property type="entry name" value="Acyl-CoA N-acyltransferases (Nat)"/>
    <property type="match status" value="1"/>
</dbReference>
<proteinExistence type="predicted"/>
<organism evidence="4 5">
    <name type="scientific">Microseira wollei NIES-4236</name>
    <dbReference type="NCBI Taxonomy" id="2530354"/>
    <lineage>
        <taxon>Bacteria</taxon>
        <taxon>Bacillati</taxon>
        <taxon>Cyanobacteriota</taxon>
        <taxon>Cyanophyceae</taxon>
        <taxon>Oscillatoriophycideae</taxon>
        <taxon>Aerosakkonematales</taxon>
        <taxon>Aerosakkonemataceae</taxon>
        <taxon>Microseira</taxon>
    </lineage>
</organism>
<evidence type="ECO:0000313" key="4">
    <source>
        <dbReference type="EMBL" id="GET43663.1"/>
    </source>
</evidence>
<keyword evidence="5" id="KW-1185">Reference proteome</keyword>
<evidence type="ECO:0000313" key="5">
    <source>
        <dbReference type="Proteomes" id="UP001050975"/>
    </source>
</evidence>
<name>A0AAV3XPT5_9CYAN</name>
<dbReference type="Pfam" id="PF00583">
    <property type="entry name" value="Acetyltransf_1"/>
    <property type="match status" value="1"/>
</dbReference>
<gene>
    <name evidence="4" type="ORF">MiSe_84880</name>
</gene>
<sequence length="144" mass="16992">MFKPAETSDIDTLLILIQEFYQIEHLKFDRNTCDALTNLLNNKSYGGVWLIQHQEETIGYVVLTIGYSLEFHGRDAFIDELYIRSNYRGQGIGTKTLEYMQEVCRSLGIKALHLEVDRVNRKAQEVYHRFGFQDHNRYLLTKWL</sequence>
<keyword evidence="1" id="KW-0808">Transferase</keyword>
<dbReference type="Proteomes" id="UP001050975">
    <property type="component" value="Unassembled WGS sequence"/>
</dbReference>
<dbReference type="GO" id="GO:0008080">
    <property type="term" value="F:N-acetyltransferase activity"/>
    <property type="evidence" value="ECO:0007669"/>
    <property type="project" value="UniProtKB-ARBA"/>
</dbReference>
<accession>A0AAV3XPT5</accession>